<evidence type="ECO:0000256" key="1">
    <source>
        <dbReference type="SAM" id="Coils"/>
    </source>
</evidence>
<name>A0AB34J0N5_PRYPA</name>
<feature type="coiled-coil region" evidence="1">
    <location>
        <begin position="587"/>
        <end position="628"/>
    </location>
</feature>
<reference evidence="4 5" key="1">
    <citation type="journal article" date="2024" name="Science">
        <title>Giant polyketide synthase enzymes in the biosynthesis of giant marine polyether toxins.</title>
        <authorList>
            <person name="Fallon T.R."/>
            <person name="Shende V.V."/>
            <person name="Wierzbicki I.H."/>
            <person name="Pendleton A.L."/>
            <person name="Watervoot N.F."/>
            <person name="Auber R.P."/>
            <person name="Gonzalez D.J."/>
            <person name="Wisecaver J.H."/>
            <person name="Moore B.S."/>
        </authorList>
    </citation>
    <scope>NUCLEOTIDE SEQUENCE [LARGE SCALE GENOMIC DNA]</scope>
    <source>
        <strain evidence="4 5">12B1</strain>
    </source>
</reference>
<dbReference type="InterPro" id="IPR008936">
    <property type="entry name" value="Rho_GTPase_activation_prot"/>
</dbReference>
<keyword evidence="5" id="KW-1185">Reference proteome</keyword>
<dbReference type="GO" id="GO:0007165">
    <property type="term" value="P:signal transduction"/>
    <property type="evidence" value="ECO:0007669"/>
    <property type="project" value="InterPro"/>
</dbReference>
<dbReference type="SMART" id="SM00324">
    <property type="entry name" value="RhoGAP"/>
    <property type="match status" value="1"/>
</dbReference>
<dbReference type="AlphaFoldDB" id="A0AB34J0N5"/>
<keyword evidence="1" id="KW-0175">Coiled coil</keyword>
<evidence type="ECO:0000313" key="5">
    <source>
        <dbReference type="Proteomes" id="UP001515480"/>
    </source>
</evidence>
<dbReference type="SUPFAM" id="SSF48350">
    <property type="entry name" value="GTPase activation domain, GAP"/>
    <property type="match status" value="1"/>
</dbReference>
<dbReference type="Proteomes" id="UP001515480">
    <property type="component" value="Unassembled WGS sequence"/>
</dbReference>
<dbReference type="Gene3D" id="1.10.555.10">
    <property type="entry name" value="Rho GTPase activation protein"/>
    <property type="match status" value="1"/>
</dbReference>
<accession>A0AB34J0N5</accession>
<dbReference type="EMBL" id="JBGBPQ010000015">
    <property type="protein sequence ID" value="KAL1510476.1"/>
    <property type="molecule type" value="Genomic_DNA"/>
</dbReference>
<proteinExistence type="predicted"/>
<feature type="compositionally biased region" description="Basic and acidic residues" evidence="2">
    <location>
        <begin position="459"/>
        <end position="470"/>
    </location>
</feature>
<dbReference type="Pfam" id="PF00620">
    <property type="entry name" value="RhoGAP"/>
    <property type="match status" value="1"/>
</dbReference>
<feature type="region of interest" description="Disordered" evidence="2">
    <location>
        <begin position="738"/>
        <end position="809"/>
    </location>
</feature>
<evidence type="ECO:0000259" key="3">
    <source>
        <dbReference type="PROSITE" id="PS50238"/>
    </source>
</evidence>
<sequence length="959" mass="103528">MRKWRVLSLAHKVRARRAGAAGTPLFGSSLADVGKQRALRFVQSCFLAVEDELAGEPWLFRMSVAAQRVDEAIRRAEDDGVVRLSPSDPPELAICVLKAWLRAMPEPLLPRDIYTPGDSCAAVLGRLPPLSREVLKAVLQLARASLDRTAHLEQKLSVDGMARLLAPALLHPFVGLQPSHGTMAMRSMQTLLEDDAALVRTLLAGNTESALASPTSALSATRLVSPQWRGGEAAPAGGEARHPLVEHAERSQIWLRSELASLEHAVEALKRDVDEEGRGESPRAAHIYEQASKLREKLYAVMSARGDAAQPGGSPVGEGSLAWMILRVDNLLGGISHRSGSSETSSLYSVPVSAAAGTGAASSTARRRSLPHSASCGAGALGGAPSAMRRDESPLAARLPSSGKKVEAKEKHAEVQWDKPLDTPKSLPSAVPTEKAGQGRQATPAARQTEARAAPQKDTAQKERREKKLWVEPPVTSESNEAFEDFSQDYSQMKAVPLLNKARQSLLVRAMPLLKRSAPEVEDADDVPGLLRRAAGDGLLLGSEEVVEEVQAALNAWDASAGNSNLVSLANAQNMTTEQKLLVAHACVEIRLARLAWKNKLKELQQEREDLAEEMQQFAAELARWSRKNKGESAREVKVSGAEVMVNDPERHTDVVRSAIAREKSTPQLMLLSDAEKVKSPARQAKSVMSYAEEDAAAKAELRRPRQRERWVAEELEEGEVRPAEGANQEKARVGPLGAERVEGGGGGGARRGRVIPEPAVQERVVQESSDDEKDRLAASRGAGNHEDGEFRATRTEWSEGKSGRSRRGHGVWGSYMSDNTLHTGKFMSVSQVAYVLRQSGGQPTAATEMAASAHARNVVGQLSKSWRAQYFDSEGPVGFREPPSVGLRSAFPHALPPRAAAGTALSRRYEGSAQAAAGAGLRLPPKSVIAQPPFQKHGWDESSLLLSHAGRNRSVLYR</sequence>
<organism evidence="4 5">
    <name type="scientific">Prymnesium parvum</name>
    <name type="common">Toxic golden alga</name>
    <dbReference type="NCBI Taxonomy" id="97485"/>
    <lineage>
        <taxon>Eukaryota</taxon>
        <taxon>Haptista</taxon>
        <taxon>Haptophyta</taxon>
        <taxon>Prymnesiophyceae</taxon>
        <taxon>Prymnesiales</taxon>
        <taxon>Prymnesiaceae</taxon>
        <taxon>Prymnesium</taxon>
    </lineage>
</organism>
<dbReference type="InterPro" id="IPR000198">
    <property type="entry name" value="RhoGAP_dom"/>
</dbReference>
<dbReference type="PROSITE" id="PS50238">
    <property type="entry name" value="RHOGAP"/>
    <property type="match status" value="1"/>
</dbReference>
<gene>
    <name evidence="4" type="ORF">AB1Y20_006781</name>
</gene>
<evidence type="ECO:0000313" key="4">
    <source>
        <dbReference type="EMBL" id="KAL1510476.1"/>
    </source>
</evidence>
<feature type="compositionally biased region" description="Basic and acidic residues" evidence="2">
    <location>
        <begin position="404"/>
        <end position="422"/>
    </location>
</feature>
<feature type="region of interest" description="Disordered" evidence="2">
    <location>
        <begin position="363"/>
        <end position="476"/>
    </location>
</feature>
<feature type="compositionally biased region" description="Basic and acidic residues" evidence="2">
    <location>
        <begin position="773"/>
        <end position="803"/>
    </location>
</feature>
<feature type="domain" description="Rho-GAP" evidence="3">
    <location>
        <begin position="28"/>
        <end position="199"/>
    </location>
</feature>
<comment type="caution">
    <text evidence="4">The sequence shown here is derived from an EMBL/GenBank/DDBJ whole genome shotgun (WGS) entry which is preliminary data.</text>
</comment>
<evidence type="ECO:0000256" key="2">
    <source>
        <dbReference type="SAM" id="MobiDB-lite"/>
    </source>
</evidence>
<feature type="compositionally biased region" description="Low complexity" evidence="2">
    <location>
        <begin position="373"/>
        <end position="387"/>
    </location>
</feature>
<protein>
    <recommendedName>
        <fullName evidence="3">Rho-GAP domain-containing protein</fullName>
    </recommendedName>
</protein>